<dbReference type="PRINTS" id="PR00723">
    <property type="entry name" value="SUBTILISIN"/>
</dbReference>
<feature type="signal peptide" evidence="6">
    <location>
        <begin position="1"/>
        <end position="21"/>
    </location>
</feature>
<feature type="active site" description="Charge relay system" evidence="5">
    <location>
        <position position="417"/>
    </location>
</feature>
<dbReference type="Proteomes" id="UP001596380">
    <property type="component" value="Unassembled WGS sequence"/>
</dbReference>
<dbReference type="Gene3D" id="3.40.50.200">
    <property type="entry name" value="Peptidase S8/S53 domain"/>
    <property type="match status" value="1"/>
</dbReference>
<name>A0ABW2CDR0_9ACTN</name>
<gene>
    <name evidence="8" type="ORF">ACFQKB_05040</name>
</gene>
<evidence type="ECO:0000313" key="9">
    <source>
        <dbReference type="Proteomes" id="UP001596380"/>
    </source>
</evidence>
<evidence type="ECO:0000256" key="2">
    <source>
        <dbReference type="ARBA" id="ARBA00022670"/>
    </source>
</evidence>
<dbReference type="RefSeq" id="WP_160823817.1">
    <property type="nucleotide sequence ID" value="NZ_JBHSXE010000001.1"/>
</dbReference>
<evidence type="ECO:0000256" key="6">
    <source>
        <dbReference type="SAM" id="SignalP"/>
    </source>
</evidence>
<proteinExistence type="inferred from homology"/>
<dbReference type="PROSITE" id="PS00138">
    <property type="entry name" value="SUBTILASE_SER"/>
    <property type="match status" value="1"/>
</dbReference>
<feature type="active site" description="Charge relay system" evidence="5">
    <location>
        <position position="190"/>
    </location>
</feature>
<sequence length="488" mass="50232">MPLRAGLLALALVLTAGTASSASSAFSASGGEAADTAKITPSLASELRRDGRATFFVRLKGRADLTSVRKLRRHSERAAAGYRALTAAAERDQRGLRRMLTAEGADFESFWIVNTVLVRNADAALAARIAARPEVTGLQRRQQVRRAPAAPASAAAKAAGPEWNIERIRAPKVWQDLGVRGENIVVAGIDTGARFDHPALLGHYRGRAPDGTVSHAYNWLDAMDNCPKLGKPAGVPCDLDSGGHGSHTIGTAVGDDGAGNQIGVAPGAKWISAAAGGVFLLQEGLLRSGQWVMAPTDLNGADPRPDLAANVVTNSWGWANWENDFFADMIDNWVGVGIFPVFGAGNSGPACGTTVPPGHGPAAYTVGATGGTDAIWNNSSRGPSALDGGTKPNIAAPGADIRSVSPGGGYAVLSGTSMATPHVAGTVALMWSANPALVGDVQRTRQILDATAVDASDLGCGGTAENNNVYGQGRLDAFAAVQASLPAR</sequence>
<dbReference type="Pfam" id="PF00082">
    <property type="entry name" value="Peptidase_S8"/>
    <property type="match status" value="1"/>
</dbReference>
<keyword evidence="9" id="KW-1185">Reference proteome</keyword>
<dbReference type="EMBL" id="JBHSXS010000002">
    <property type="protein sequence ID" value="MFC6879128.1"/>
    <property type="molecule type" value="Genomic_DNA"/>
</dbReference>
<keyword evidence="3 5" id="KW-0378">Hydrolase</keyword>
<dbReference type="PANTHER" id="PTHR43806">
    <property type="entry name" value="PEPTIDASE S8"/>
    <property type="match status" value="1"/>
</dbReference>
<evidence type="ECO:0000256" key="4">
    <source>
        <dbReference type="ARBA" id="ARBA00022825"/>
    </source>
</evidence>
<evidence type="ECO:0000256" key="3">
    <source>
        <dbReference type="ARBA" id="ARBA00022801"/>
    </source>
</evidence>
<feature type="active site" description="Charge relay system" evidence="5">
    <location>
        <position position="244"/>
    </location>
</feature>
<evidence type="ECO:0000256" key="1">
    <source>
        <dbReference type="ARBA" id="ARBA00011073"/>
    </source>
</evidence>
<dbReference type="InterPro" id="IPR050131">
    <property type="entry name" value="Peptidase_S8_subtilisin-like"/>
</dbReference>
<dbReference type="PROSITE" id="PS51892">
    <property type="entry name" value="SUBTILASE"/>
    <property type="match status" value="1"/>
</dbReference>
<dbReference type="InterPro" id="IPR023828">
    <property type="entry name" value="Peptidase_S8_Ser-AS"/>
</dbReference>
<feature type="chain" id="PRO_5046872237" evidence="6">
    <location>
        <begin position="22"/>
        <end position="488"/>
    </location>
</feature>
<organism evidence="8 9">
    <name type="scientific">Actinomadura yumaensis</name>
    <dbReference type="NCBI Taxonomy" id="111807"/>
    <lineage>
        <taxon>Bacteria</taxon>
        <taxon>Bacillati</taxon>
        <taxon>Actinomycetota</taxon>
        <taxon>Actinomycetes</taxon>
        <taxon>Streptosporangiales</taxon>
        <taxon>Thermomonosporaceae</taxon>
        <taxon>Actinomadura</taxon>
    </lineage>
</organism>
<reference evidence="9" key="1">
    <citation type="journal article" date="2019" name="Int. J. Syst. Evol. Microbiol.">
        <title>The Global Catalogue of Microorganisms (GCM) 10K type strain sequencing project: providing services to taxonomists for standard genome sequencing and annotation.</title>
        <authorList>
            <consortium name="The Broad Institute Genomics Platform"/>
            <consortium name="The Broad Institute Genome Sequencing Center for Infectious Disease"/>
            <person name="Wu L."/>
            <person name="Ma J."/>
        </authorList>
    </citation>
    <scope>NUCLEOTIDE SEQUENCE [LARGE SCALE GENOMIC DNA]</scope>
    <source>
        <strain evidence="9">JCM 3369</strain>
    </source>
</reference>
<comment type="similarity">
    <text evidence="1 5">Belongs to the peptidase S8 family.</text>
</comment>
<dbReference type="SUPFAM" id="SSF52743">
    <property type="entry name" value="Subtilisin-like"/>
    <property type="match status" value="1"/>
</dbReference>
<evidence type="ECO:0000259" key="7">
    <source>
        <dbReference type="Pfam" id="PF00082"/>
    </source>
</evidence>
<dbReference type="PANTHER" id="PTHR43806:SF67">
    <property type="entry name" value="EGF-LIKE DOMAIN-CONTAINING PROTEIN"/>
    <property type="match status" value="1"/>
</dbReference>
<comment type="caution">
    <text evidence="8">The sequence shown here is derived from an EMBL/GenBank/DDBJ whole genome shotgun (WGS) entry which is preliminary data.</text>
</comment>
<dbReference type="InterPro" id="IPR000209">
    <property type="entry name" value="Peptidase_S8/S53_dom"/>
</dbReference>
<evidence type="ECO:0000256" key="5">
    <source>
        <dbReference type="PROSITE-ProRule" id="PRU01240"/>
    </source>
</evidence>
<keyword evidence="2 5" id="KW-0645">Protease</keyword>
<dbReference type="InterPro" id="IPR015500">
    <property type="entry name" value="Peptidase_S8_subtilisin-rel"/>
</dbReference>
<accession>A0ABW2CDR0</accession>
<protein>
    <submittedName>
        <fullName evidence="8">S8 family serine peptidase</fullName>
    </submittedName>
</protein>
<feature type="domain" description="Peptidase S8/S53" evidence="7">
    <location>
        <begin position="181"/>
        <end position="473"/>
    </location>
</feature>
<keyword evidence="6" id="KW-0732">Signal</keyword>
<dbReference type="InterPro" id="IPR036852">
    <property type="entry name" value="Peptidase_S8/S53_dom_sf"/>
</dbReference>
<evidence type="ECO:0000313" key="8">
    <source>
        <dbReference type="EMBL" id="MFC6879128.1"/>
    </source>
</evidence>
<keyword evidence="4 5" id="KW-0720">Serine protease</keyword>